<accession>A0AAV5MN09</accession>
<evidence type="ECO:0000313" key="2">
    <source>
        <dbReference type="Proteomes" id="UP001054252"/>
    </source>
</evidence>
<name>A0AAV5MN09_9ROSI</name>
<protein>
    <submittedName>
        <fullName evidence="1">Uncharacterized protein</fullName>
    </submittedName>
</protein>
<organism evidence="1 2">
    <name type="scientific">Rubroshorea leprosula</name>
    <dbReference type="NCBI Taxonomy" id="152421"/>
    <lineage>
        <taxon>Eukaryota</taxon>
        <taxon>Viridiplantae</taxon>
        <taxon>Streptophyta</taxon>
        <taxon>Embryophyta</taxon>
        <taxon>Tracheophyta</taxon>
        <taxon>Spermatophyta</taxon>
        <taxon>Magnoliopsida</taxon>
        <taxon>eudicotyledons</taxon>
        <taxon>Gunneridae</taxon>
        <taxon>Pentapetalae</taxon>
        <taxon>rosids</taxon>
        <taxon>malvids</taxon>
        <taxon>Malvales</taxon>
        <taxon>Dipterocarpaceae</taxon>
        <taxon>Rubroshorea</taxon>
    </lineage>
</organism>
<evidence type="ECO:0000313" key="1">
    <source>
        <dbReference type="EMBL" id="GKV50940.1"/>
    </source>
</evidence>
<sequence>MMRAIELPNDDEIGDQEELTRVRYQVPGAELDVSLEEHMALFF</sequence>
<dbReference type="EMBL" id="BPVZ01000412">
    <property type="protein sequence ID" value="GKV50940.1"/>
    <property type="molecule type" value="Genomic_DNA"/>
</dbReference>
<reference evidence="1 2" key="1">
    <citation type="journal article" date="2021" name="Commun. Biol.">
        <title>The genome of Shorea leprosula (Dipterocarpaceae) highlights the ecological relevance of drought in aseasonal tropical rainforests.</title>
        <authorList>
            <person name="Ng K.K.S."/>
            <person name="Kobayashi M.J."/>
            <person name="Fawcett J.A."/>
            <person name="Hatakeyama M."/>
            <person name="Paape T."/>
            <person name="Ng C.H."/>
            <person name="Ang C.C."/>
            <person name="Tnah L.H."/>
            <person name="Lee C.T."/>
            <person name="Nishiyama T."/>
            <person name="Sese J."/>
            <person name="O'Brien M.J."/>
            <person name="Copetti D."/>
            <person name="Mohd Noor M.I."/>
            <person name="Ong R.C."/>
            <person name="Putra M."/>
            <person name="Sireger I.Z."/>
            <person name="Indrioko S."/>
            <person name="Kosugi Y."/>
            <person name="Izuno A."/>
            <person name="Isagi Y."/>
            <person name="Lee S.L."/>
            <person name="Shimizu K.K."/>
        </authorList>
    </citation>
    <scope>NUCLEOTIDE SEQUENCE [LARGE SCALE GENOMIC DNA]</scope>
    <source>
        <strain evidence="1">214</strain>
    </source>
</reference>
<keyword evidence="2" id="KW-1185">Reference proteome</keyword>
<proteinExistence type="predicted"/>
<gene>
    <name evidence="1" type="ORF">SLEP1_g57617</name>
</gene>
<dbReference type="Proteomes" id="UP001054252">
    <property type="component" value="Unassembled WGS sequence"/>
</dbReference>
<dbReference type="AlphaFoldDB" id="A0AAV5MN09"/>
<comment type="caution">
    <text evidence="1">The sequence shown here is derived from an EMBL/GenBank/DDBJ whole genome shotgun (WGS) entry which is preliminary data.</text>
</comment>